<sequence length="871" mass="96757">MNPAMDIDSTPVDDSQPDLHNPDEEATNFNLNIQSAKSAIKNYKSTHPRTFMFPRLLLADDAGILLRILLESIHEECRVRQYHCQGYIKDHPLLHNTLYEAYASQAFAYLRVDGQLPSVDEVAGCASITASGISPSNSNSTIQTAFQRGYRGNTAKLFIRTLNKEREMRHKKTAAQAPYNWTISVVQSSGMGKSRMVEEAGNSVFTIPFNLREDMEEGKNPYPPSDANMRQFFIDRQGKTDLQQQIKYAVFLGVLFTRVSQLVKEKFRGLAKEKLARAWADYLGEGQTVTEVGSNRQTLYEDTIQDVKDEIVRNKPQKLEDVEGSLKKSCGDLLELVDSDQSDDSNACFVYFDEAHSLTETVPDSDGGHKRNPFHNLGTVLSKLVNHRIFFIFLSTNSRIEGFAPPATHYPSERVTLGSQLVPPFTELPFDIYDEKVLKRIESLTLTEASSVKVMVSFGRPLWYADRKAHPKGDVFDFAVDKLAANGVVGRKSDALLAALGVRVGVSFDETNSYSIQSKLVESHLRVVYSIPEDRTYIHTGSPSEPVLAEAAGRFLSTPNLGGVVLEGPRQLSNALTQGFLARGERGELVGRLLVTAAHDIALENLYGELKPTHNKACYHRPIPVLQFLRALFAQQHHSKVMGAASVTREPGIGSLAAAFSESYVFFSHFARAEDAEMLSAFGLATALVRGMALQAKEGQISIDAVIPIHMASLDIPISPQTTSAINLQFKNRKDSSNCHVNRLITVPDRKTPVISIIFDFGVKGKRADCVEISHHNRTATRNANQTHQDDHHYEIVARGCSPAVYGPITDETKSQYRAILGAGTVLEDFARCDDSENVEALRALKPAFSGKRERERYKQWESASNDIRAT</sequence>
<accession>A0A8H3HEL7</accession>
<evidence type="ECO:0000256" key="1">
    <source>
        <dbReference type="SAM" id="MobiDB-lite"/>
    </source>
</evidence>
<reference evidence="2" key="1">
    <citation type="submission" date="2021-01" db="EMBL/GenBank/DDBJ databases">
        <authorList>
            <person name="Kaushik A."/>
        </authorList>
    </citation>
    <scope>NUCLEOTIDE SEQUENCE</scope>
    <source>
        <strain evidence="2">AG4-R118</strain>
    </source>
</reference>
<evidence type="ECO:0008006" key="4">
    <source>
        <dbReference type="Google" id="ProtNLM"/>
    </source>
</evidence>
<protein>
    <recommendedName>
        <fullName evidence="4">G2/mitotic-specific cyclin cdc13</fullName>
    </recommendedName>
</protein>
<dbReference type="EMBL" id="CAJMWX010001679">
    <property type="protein sequence ID" value="CAE6501927.1"/>
    <property type="molecule type" value="Genomic_DNA"/>
</dbReference>
<dbReference type="PANTHER" id="PTHR33266:SF1">
    <property type="entry name" value="F-BOX DOMAIN-CONTAINING PROTEIN"/>
    <property type="match status" value="1"/>
</dbReference>
<feature type="region of interest" description="Disordered" evidence="1">
    <location>
        <begin position="1"/>
        <end position="21"/>
    </location>
</feature>
<name>A0A8H3HEL7_9AGAM</name>
<organism evidence="2 3">
    <name type="scientific">Rhizoctonia solani</name>
    <dbReference type="NCBI Taxonomy" id="456999"/>
    <lineage>
        <taxon>Eukaryota</taxon>
        <taxon>Fungi</taxon>
        <taxon>Dikarya</taxon>
        <taxon>Basidiomycota</taxon>
        <taxon>Agaricomycotina</taxon>
        <taxon>Agaricomycetes</taxon>
        <taxon>Cantharellales</taxon>
        <taxon>Ceratobasidiaceae</taxon>
        <taxon>Rhizoctonia</taxon>
    </lineage>
</organism>
<dbReference type="PANTHER" id="PTHR33266">
    <property type="entry name" value="CHROMOSOME 15, WHOLE GENOME SHOTGUN SEQUENCE"/>
    <property type="match status" value="1"/>
</dbReference>
<gene>
    <name evidence="2" type="ORF">RDB_LOCUS154262</name>
</gene>
<comment type="caution">
    <text evidence="2">The sequence shown here is derived from an EMBL/GenBank/DDBJ whole genome shotgun (WGS) entry which is preliminary data.</text>
</comment>
<evidence type="ECO:0000313" key="2">
    <source>
        <dbReference type="EMBL" id="CAE6501927.1"/>
    </source>
</evidence>
<proteinExistence type="predicted"/>
<dbReference type="AlphaFoldDB" id="A0A8H3HEL7"/>
<evidence type="ECO:0000313" key="3">
    <source>
        <dbReference type="Proteomes" id="UP000663888"/>
    </source>
</evidence>
<dbReference type="Proteomes" id="UP000663888">
    <property type="component" value="Unassembled WGS sequence"/>
</dbReference>